<reference evidence="1 2" key="1">
    <citation type="submission" date="2017-04" db="EMBL/GenBank/DDBJ databases">
        <authorList>
            <person name="Afonso C.L."/>
            <person name="Miller P.J."/>
            <person name="Scott M.A."/>
            <person name="Spackman E."/>
            <person name="Goraichik I."/>
            <person name="Dimitrov K.M."/>
            <person name="Suarez D.L."/>
            <person name="Swayne D.E."/>
        </authorList>
    </citation>
    <scope>NUCLEOTIDE SEQUENCE [LARGE SCALE GENOMIC DNA]</scope>
    <source>
        <strain evidence="1 2">CGMCC 1.12708</strain>
    </source>
</reference>
<dbReference type="OrthoDB" id="1434541at2"/>
<evidence type="ECO:0000313" key="2">
    <source>
        <dbReference type="Proteomes" id="UP000192393"/>
    </source>
</evidence>
<organism evidence="1 2">
    <name type="scientific">Moheibacter sediminis</name>
    <dbReference type="NCBI Taxonomy" id="1434700"/>
    <lineage>
        <taxon>Bacteria</taxon>
        <taxon>Pseudomonadati</taxon>
        <taxon>Bacteroidota</taxon>
        <taxon>Flavobacteriia</taxon>
        <taxon>Flavobacteriales</taxon>
        <taxon>Weeksellaceae</taxon>
        <taxon>Moheibacter</taxon>
    </lineage>
</organism>
<evidence type="ECO:0000313" key="1">
    <source>
        <dbReference type="EMBL" id="SMC81487.1"/>
    </source>
</evidence>
<dbReference type="Proteomes" id="UP000192393">
    <property type="component" value="Unassembled WGS sequence"/>
</dbReference>
<proteinExistence type="predicted"/>
<keyword evidence="2" id="KW-1185">Reference proteome</keyword>
<dbReference type="RefSeq" id="WP_084018148.1">
    <property type="nucleotide sequence ID" value="NZ_FWXS01000009.1"/>
</dbReference>
<gene>
    <name evidence="1" type="ORF">SAMN06296427_109109</name>
</gene>
<name>A0A1W2C873_9FLAO</name>
<dbReference type="AlphaFoldDB" id="A0A1W2C873"/>
<dbReference type="STRING" id="1434700.SAMN06296427_109109"/>
<accession>A0A1W2C873</accession>
<dbReference type="EMBL" id="FWXS01000009">
    <property type="protein sequence ID" value="SMC81487.1"/>
    <property type="molecule type" value="Genomic_DNA"/>
</dbReference>
<protein>
    <submittedName>
        <fullName evidence="1">Uncharacterized protein</fullName>
    </submittedName>
</protein>
<sequence>MECLLIGGAQSVGKSETIYLLTNNLINLGYQVVAGSYPATFSDFRIVLEGLNRYGRNVRIIINSPTDTVDIINDFKNFFDSNGNYDIFISSVRDGGFWPRREFFKIMNIAVPKDFILEIPLGKITRRGSNRPTAINWHQRQSLNLVNYILTNNPFNL</sequence>